<dbReference type="AlphaFoldDB" id="A0A059D2Z8"/>
<dbReference type="Gramene" id="KCW84801">
    <property type="protein sequence ID" value="KCW84801"/>
    <property type="gene ID" value="EUGRSUZ_B01601"/>
</dbReference>
<organism evidence="2">
    <name type="scientific">Eucalyptus grandis</name>
    <name type="common">Flooded gum</name>
    <dbReference type="NCBI Taxonomy" id="71139"/>
    <lineage>
        <taxon>Eukaryota</taxon>
        <taxon>Viridiplantae</taxon>
        <taxon>Streptophyta</taxon>
        <taxon>Embryophyta</taxon>
        <taxon>Tracheophyta</taxon>
        <taxon>Spermatophyta</taxon>
        <taxon>Magnoliopsida</taxon>
        <taxon>eudicotyledons</taxon>
        <taxon>Gunneridae</taxon>
        <taxon>Pentapetalae</taxon>
        <taxon>rosids</taxon>
        <taxon>malvids</taxon>
        <taxon>Myrtales</taxon>
        <taxon>Myrtaceae</taxon>
        <taxon>Myrtoideae</taxon>
        <taxon>Eucalypteae</taxon>
        <taxon>Eucalyptus</taxon>
    </lineage>
</organism>
<feature type="compositionally biased region" description="Low complexity" evidence="1">
    <location>
        <begin position="24"/>
        <end position="39"/>
    </location>
</feature>
<dbReference type="InParanoid" id="A0A059D2Z8"/>
<proteinExistence type="predicted"/>
<protein>
    <submittedName>
        <fullName evidence="2">Uncharacterized protein</fullName>
    </submittedName>
</protein>
<reference evidence="2" key="1">
    <citation type="submission" date="2013-07" db="EMBL/GenBank/DDBJ databases">
        <title>The genome of Eucalyptus grandis.</title>
        <authorList>
            <person name="Schmutz J."/>
            <person name="Hayes R."/>
            <person name="Myburg A."/>
            <person name="Tuskan G."/>
            <person name="Grattapaglia D."/>
            <person name="Rokhsar D.S."/>
        </authorList>
    </citation>
    <scope>NUCLEOTIDE SEQUENCE</scope>
    <source>
        <tissue evidence="2">Leaf extractions</tissue>
    </source>
</reference>
<dbReference type="EMBL" id="KK198754">
    <property type="protein sequence ID" value="KCW84801.1"/>
    <property type="molecule type" value="Genomic_DNA"/>
</dbReference>
<evidence type="ECO:0000313" key="2">
    <source>
        <dbReference type="EMBL" id="KCW84801.1"/>
    </source>
</evidence>
<gene>
    <name evidence="2" type="ORF">EUGRSUZ_B01601</name>
</gene>
<feature type="region of interest" description="Disordered" evidence="1">
    <location>
        <begin position="92"/>
        <end position="126"/>
    </location>
</feature>
<accession>A0A059D2Z8</accession>
<name>A0A059D2Z8_EUCGR</name>
<sequence>MEKRHTKRQLIQAFRHKTKRNPNSSQVSTPSLLSSPLLRPDFVIEKHRPELRRIDLRRAVRRPVVPSHRVRGPRRRGPPGLLLHRRHLLHFPDEACPGSSPTESGRRRTRRRRREAPPANGFIGLN</sequence>
<evidence type="ECO:0000256" key="1">
    <source>
        <dbReference type="SAM" id="MobiDB-lite"/>
    </source>
</evidence>
<feature type="region of interest" description="Disordered" evidence="1">
    <location>
        <begin position="14"/>
        <end position="39"/>
    </location>
</feature>